<evidence type="ECO:0000313" key="3">
    <source>
        <dbReference type="EMBL" id="CAR53927.1"/>
    </source>
</evidence>
<dbReference type="GO" id="GO:0009063">
    <property type="term" value="P:amino acid catabolic process"/>
    <property type="evidence" value="ECO:0007669"/>
    <property type="project" value="InterPro"/>
</dbReference>
<accession>B4EGJ5</accession>
<dbReference type="RefSeq" id="WP_012493001.1">
    <property type="nucleotide sequence ID" value="NC_011001.1"/>
</dbReference>
<gene>
    <name evidence="3" type="ORF">BCAM0071</name>
</gene>
<dbReference type="EMBL" id="AM747721">
    <property type="protein sequence ID" value="CAR53927.1"/>
    <property type="molecule type" value="Genomic_DNA"/>
</dbReference>
<dbReference type="SUPFAM" id="SSF51604">
    <property type="entry name" value="Enolase C-terminal domain-like"/>
    <property type="match status" value="1"/>
</dbReference>
<dbReference type="HOGENOM" id="CLU_030273_4_6_4"/>
<dbReference type="Gene3D" id="3.30.390.10">
    <property type="entry name" value="Enolase-like, N-terminal domain"/>
    <property type="match status" value="1"/>
</dbReference>
<dbReference type="Pfam" id="PF13378">
    <property type="entry name" value="MR_MLE_C"/>
    <property type="match status" value="1"/>
</dbReference>
<dbReference type="AlphaFoldDB" id="B4EGJ5"/>
<dbReference type="SFLD" id="SFLDS00001">
    <property type="entry name" value="Enolase"/>
    <property type="match status" value="1"/>
</dbReference>
<keyword evidence="4" id="KW-1185">Reference proteome</keyword>
<dbReference type="PANTHER" id="PTHR48073:SF2">
    <property type="entry name" value="O-SUCCINYLBENZOATE SYNTHASE"/>
    <property type="match status" value="1"/>
</dbReference>
<evidence type="ECO:0000259" key="2">
    <source>
        <dbReference type="SMART" id="SM00922"/>
    </source>
</evidence>
<organism evidence="3 4">
    <name type="scientific">Burkholderia cenocepacia (strain ATCC BAA-245 / DSM 16553 / LMG 16656 / NCTC 13227 / J2315 / CF5610)</name>
    <name type="common">Burkholderia cepacia (strain J2315)</name>
    <dbReference type="NCBI Taxonomy" id="216591"/>
    <lineage>
        <taxon>Bacteria</taxon>
        <taxon>Pseudomonadati</taxon>
        <taxon>Pseudomonadota</taxon>
        <taxon>Betaproteobacteria</taxon>
        <taxon>Burkholderiales</taxon>
        <taxon>Burkholderiaceae</taxon>
        <taxon>Burkholderia</taxon>
        <taxon>Burkholderia cepacia complex</taxon>
    </lineage>
</organism>
<dbReference type="KEGG" id="bcj:BCAM0071"/>
<dbReference type="SMART" id="SM00922">
    <property type="entry name" value="MR_MLE"/>
    <property type="match status" value="1"/>
</dbReference>
<proteinExistence type="predicted"/>
<dbReference type="Proteomes" id="UP000001035">
    <property type="component" value="Chromosome 2"/>
</dbReference>
<reference evidence="3 4" key="1">
    <citation type="journal article" date="2009" name="J. Bacteriol.">
        <title>The genome of Burkholderia cenocepacia J2315, an epidemic pathogen of cystic fibrosis patients.</title>
        <authorList>
            <person name="Holden M.T."/>
            <person name="Seth-Smith H.M."/>
            <person name="Crossman L.C."/>
            <person name="Sebaihia M."/>
            <person name="Bentley S.D."/>
            <person name="Cerdeno-Tarraga A.M."/>
            <person name="Thomson N.R."/>
            <person name="Bason N."/>
            <person name="Quail M.A."/>
            <person name="Sharp S."/>
            <person name="Cherevach I."/>
            <person name="Churcher C."/>
            <person name="Goodhead I."/>
            <person name="Hauser H."/>
            <person name="Holroyd N."/>
            <person name="Mungall K."/>
            <person name="Scott P."/>
            <person name="Walker D."/>
            <person name="White B."/>
            <person name="Rose H."/>
            <person name="Iversen P."/>
            <person name="Mil-Homens D."/>
            <person name="Rocha E.P."/>
            <person name="Fialho A.M."/>
            <person name="Baldwin A."/>
            <person name="Dowson C."/>
            <person name="Barrell B.G."/>
            <person name="Govan J.R."/>
            <person name="Vandamme P."/>
            <person name="Hart C.A."/>
            <person name="Mahenthiralingam E."/>
            <person name="Parkhill J."/>
        </authorList>
    </citation>
    <scope>NUCLEOTIDE SEQUENCE [LARGE SCALE GENOMIC DNA]</scope>
    <source>
        <strain evidence="4">ATCC BAA-245 / DSM 16553 / LMG 16656 / NCTC 13227 / J2315 / CF5610</strain>
    </source>
</reference>
<dbReference type="InterPro" id="IPR036849">
    <property type="entry name" value="Enolase-like_C_sf"/>
</dbReference>
<feature type="domain" description="Mandelate racemase/muconate lactonizing enzyme C-terminal" evidence="2">
    <location>
        <begin position="153"/>
        <end position="244"/>
    </location>
</feature>
<dbReference type="GO" id="GO:0046872">
    <property type="term" value="F:metal ion binding"/>
    <property type="evidence" value="ECO:0007669"/>
    <property type="project" value="UniProtKB-KW"/>
</dbReference>
<dbReference type="GO" id="GO:0003824">
    <property type="term" value="F:catalytic activity"/>
    <property type="evidence" value="ECO:0007669"/>
    <property type="project" value="UniProtKB-ARBA"/>
</dbReference>
<protein>
    <submittedName>
        <fullName evidence="3">Puatative mandelate racemase/muconate lactonizing enzyme</fullName>
    </submittedName>
</protein>
<dbReference type="InterPro" id="IPR013342">
    <property type="entry name" value="Mandelate_racemase_C"/>
</dbReference>
<keyword evidence="1" id="KW-0479">Metal-binding</keyword>
<dbReference type="PANTHER" id="PTHR48073">
    <property type="entry name" value="O-SUCCINYLBENZOATE SYNTHASE-RELATED"/>
    <property type="match status" value="1"/>
</dbReference>
<dbReference type="PROSITE" id="PS00909">
    <property type="entry name" value="MR_MLE_2"/>
    <property type="match status" value="1"/>
</dbReference>
<dbReference type="InterPro" id="IPR029065">
    <property type="entry name" value="Enolase_C-like"/>
</dbReference>
<evidence type="ECO:0000313" key="4">
    <source>
        <dbReference type="Proteomes" id="UP000001035"/>
    </source>
</evidence>
<dbReference type="eggNOG" id="COG4948">
    <property type="taxonomic scope" value="Bacteria"/>
</dbReference>
<dbReference type="InterPro" id="IPR018110">
    <property type="entry name" value="Mandel_Rmase/mucon_lact_enz_CS"/>
</dbReference>
<dbReference type="SFLD" id="SFLDG00180">
    <property type="entry name" value="muconate_cycloisomerase"/>
    <property type="match status" value="1"/>
</dbReference>
<dbReference type="BioCyc" id="BCEN216591:G1G1V-4008-MONOMER"/>
<dbReference type="SUPFAM" id="SSF54826">
    <property type="entry name" value="Enolase N-terminal domain-like"/>
    <property type="match status" value="1"/>
</dbReference>
<dbReference type="InterPro" id="IPR029017">
    <property type="entry name" value="Enolase-like_N"/>
</dbReference>
<sequence length="392" mass="43052">MHDVRVYHVQQPMRVGFGHPAATRTTSESVVLELDISGCVGLGECAPRSYVTGETCVTVCDALRSLPLARIIDELLSESPNDVLYRIKRLGIEAAFDFTAANNVVCIVELAILDWIGKRTRVSLDAMLRNGASLAESSAPIKISQVLDQNLTVDDFLRERGPFHFVKIKAHRDRAKDLETVTEIRRAIGDDTPIVIDANMSWSLIEAVEHVRKLREAGLTMVEEPFSKRSWTELHELRVQTGISIMLDESVSTLDDLRRAIGSDSCDAVNVRVSKCGGVLRSIEMIELAKSFGIQFQIGVQVAECGPLIQAGRLLASLHRDAIAVEGGQADRFFDSMIVSPDLSFDRARSTVPPPAGFGLGLSTSTEISKYLAFGYSRSADEWTATSHYTEA</sequence>
<evidence type="ECO:0000256" key="1">
    <source>
        <dbReference type="ARBA" id="ARBA00022723"/>
    </source>
</evidence>
<dbReference type="Gene3D" id="3.20.20.120">
    <property type="entry name" value="Enolase-like C-terminal domain"/>
    <property type="match status" value="1"/>
</dbReference>
<name>B4EGJ5_BURCJ</name>